<keyword evidence="2 6" id="KW-0378">Hydrolase</keyword>
<name>A0A1Y2EP43_9FUNG</name>
<dbReference type="PROSITE" id="PS51677">
    <property type="entry name" value="NODB"/>
    <property type="match status" value="1"/>
</dbReference>
<evidence type="ECO:0000256" key="1">
    <source>
        <dbReference type="ARBA" id="ARBA00022723"/>
    </source>
</evidence>
<gene>
    <name evidence="6" type="ORF">LY90DRAFT_378816</name>
</gene>
<keyword evidence="7" id="KW-1185">Reference proteome</keyword>
<dbReference type="InterPro" id="IPR050248">
    <property type="entry name" value="Polysacc_deacetylase_ArnD"/>
</dbReference>
<dbReference type="Pfam" id="PF01522">
    <property type="entry name" value="Polysacc_deac_1"/>
    <property type="match status" value="1"/>
</dbReference>
<keyword evidence="3" id="KW-0472">Membrane</keyword>
<comment type="caution">
    <text evidence="6">The sequence shown here is derived from an EMBL/GenBank/DDBJ whole genome shotgun (WGS) entry which is preliminary data.</text>
</comment>
<dbReference type="InterPro" id="IPR011330">
    <property type="entry name" value="Glyco_hydro/deAcase_b/a-brl"/>
</dbReference>
<dbReference type="GO" id="GO:0005975">
    <property type="term" value="P:carbohydrate metabolic process"/>
    <property type="evidence" value="ECO:0007669"/>
    <property type="project" value="InterPro"/>
</dbReference>
<dbReference type="EMBL" id="MCOG01000034">
    <property type="protein sequence ID" value="ORY73360.1"/>
    <property type="molecule type" value="Genomic_DNA"/>
</dbReference>
<dbReference type="GO" id="GO:0046872">
    <property type="term" value="F:metal ion binding"/>
    <property type="evidence" value="ECO:0007669"/>
    <property type="project" value="UniProtKB-KW"/>
</dbReference>
<feature type="domain" description="NodB homology" evidence="5">
    <location>
        <begin position="35"/>
        <end position="226"/>
    </location>
</feature>
<keyword evidence="3" id="KW-0812">Transmembrane</keyword>
<evidence type="ECO:0000313" key="7">
    <source>
        <dbReference type="Proteomes" id="UP000193920"/>
    </source>
</evidence>
<dbReference type="InterPro" id="IPR002509">
    <property type="entry name" value="NODB_dom"/>
</dbReference>
<dbReference type="Gene3D" id="3.20.20.370">
    <property type="entry name" value="Glycoside hydrolase/deacetylase"/>
    <property type="match status" value="1"/>
</dbReference>
<organism evidence="6 7">
    <name type="scientific">Neocallimastix californiae</name>
    <dbReference type="NCBI Taxonomy" id="1754190"/>
    <lineage>
        <taxon>Eukaryota</taxon>
        <taxon>Fungi</taxon>
        <taxon>Fungi incertae sedis</taxon>
        <taxon>Chytridiomycota</taxon>
        <taxon>Chytridiomycota incertae sedis</taxon>
        <taxon>Neocallimastigomycetes</taxon>
        <taxon>Neocallimastigales</taxon>
        <taxon>Neocallimastigaceae</taxon>
        <taxon>Neocallimastix</taxon>
    </lineage>
</organism>
<keyword evidence="1" id="KW-0479">Metal-binding</keyword>
<feature type="signal peptide" evidence="4">
    <location>
        <begin position="1"/>
        <end position="23"/>
    </location>
</feature>
<evidence type="ECO:0000256" key="4">
    <source>
        <dbReference type="SAM" id="SignalP"/>
    </source>
</evidence>
<dbReference type="PANTHER" id="PTHR10587">
    <property type="entry name" value="GLYCOSYL TRANSFERASE-RELATED"/>
    <property type="match status" value="1"/>
</dbReference>
<reference evidence="6 7" key="1">
    <citation type="submission" date="2016-08" db="EMBL/GenBank/DDBJ databases">
        <title>A Parts List for Fungal Cellulosomes Revealed by Comparative Genomics.</title>
        <authorList>
            <consortium name="DOE Joint Genome Institute"/>
            <person name="Haitjema C.H."/>
            <person name="Gilmore S.P."/>
            <person name="Henske J.K."/>
            <person name="Solomon K.V."/>
            <person name="De Groot R."/>
            <person name="Kuo A."/>
            <person name="Mondo S.J."/>
            <person name="Salamov A.A."/>
            <person name="Labutti K."/>
            <person name="Zhao Z."/>
            <person name="Chiniquy J."/>
            <person name="Barry K."/>
            <person name="Brewer H.M."/>
            <person name="Purvine S.O."/>
            <person name="Wright A.T."/>
            <person name="Boxma B."/>
            <person name="Van Alen T."/>
            <person name="Hackstein J.H."/>
            <person name="Baker S.E."/>
            <person name="Grigoriev I.V."/>
            <person name="O'Malley M.A."/>
        </authorList>
    </citation>
    <scope>NUCLEOTIDE SEQUENCE [LARGE SCALE GENOMIC DNA]</scope>
    <source>
        <strain evidence="6 7">G1</strain>
    </source>
</reference>
<evidence type="ECO:0000259" key="5">
    <source>
        <dbReference type="PROSITE" id="PS51677"/>
    </source>
</evidence>
<keyword evidence="4" id="KW-0732">Signal</keyword>
<evidence type="ECO:0000256" key="3">
    <source>
        <dbReference type="SAM" id="Phobius"/>
    </source>
</evidence>
<dbReference type="SUPFAM" id="SSF88713">
    <property type="entry name" value="Glycoside hydrolase/deacetylase"/>
    <property type="match status" value="1"/>
</dbReference>
<feature type="transmembrane region" description="Helical" evidence="3">
    <location>
        <begin position="287"/>
        <end position="305"/>
    </location>
</feature>
<dbReference type="STRING" id="1754190.A0A1Y2EP43"/>
<evidence type="ECO:0000313" key="6">
    <source>
        <dbReference type="EMBL" id="ORY73360.1"/>
    </source>
</evidence>
<dbReference type="PANTHER" id="PTHR10587:SF133">
    <property type="entry name" value="CHITIN DEACETYLASE 1-RELATED"/>
    <property type="match status" value="1"/>
</dbReference>
<dbReference type="AlphaFoldDB" id="A0A1Y2EP43"/>
<accession>A0A1Y2EP43</accession>
<dbReference type="OrthoDB" id="5547340at2759"/>
<dbReference type="GO" id="GO:0009272">
    <property type="term" value="P:fungal-type cell wall biogenesis"/>
    <property type="evidence" value="ECO:0007669"/>
    <property type="project" value="UniProtKB-ARBA"/>
</dbReference>
<dbReference type="GO" id="GO:0016020">
    <property type="term" value="C:membrane"/>
    <property type="evidence" value="ECO:0007669"/>
    <property type="project" value="TreeGrafter"/>
</dbReference>
<dbReference type="Proteomes" id="UP000193920">
    <property type="component" value="Unassembled WGS sequence"/>
</dbReference>
<evidence type="ECO:0000256" key="2">
    <source>
        <dbReference type="ARBA" id="ARBA00022801"/>
    </source>
</evidence>
<dbReference type="GO" id="GO:0004099">
    <property type="term" value="F:chitin deacetylase activity"/>
    <property type="evidence" value="ECO:0007669"/>
    <property type="project" value="UniProtKB-ARBA"/>
</dbReference>
<sequence length="306" mass="33806">MFSIKKSLSLIVAALASIQVVSAEYKNYEECIKPGDFALTFDDGPASEYTEMVLDILKKENVKATFFINGKNCMDVANDPEAQRLIKREVDEGHVIASHTYTHPETGITTLTDEQLTSELKTLNDLVFDLTGLKLAFFRPPLGEFNEANKRVIEELGFTANVLWNLDSNDWKKGDNATANYFKYLDKADPSSNSFIALNHDIQKVTATSNLQIMIPIIRDLGYNFVTVDECLGMSAYQNVNSLENKGAAVNATATNTIVPANVTSSTPTSIVRSDDRSNLKSGAETLSYSLLSLIILAFITLFNFN</sequence>
<keyword evidence="3" id="KW-1133">Transmembrane helix</keyword>
<protein>
    <submittedName>
        <fullName evidence="6">Glycoside hydrolase/deacetylase</fullName>
    </submittedName>
</protein>
<proteinExistence type="predicted"/>
<feature type="chain" id="PRO_5012688849" evidence="4">
    <location>
        <begin position="24"/>
        <end position="306"/>
    </location>
</feature>